<keyword evidence="3" id="KW-1185">Reference proteome</keyword>
<accession>A0ABU1TAB7</accession>
<reference evidence="2 3" key="1">
    <citation type="submission" date="2023-07" db="EMBL/GenBank/DDBJ databases">
        <title>Sorghum-associated microbial communities from plants grown in Nebraska, USA.</title>
        <authorList>
            <person name="Schachtman D."/>
        </authorList>
    </citation>
    <scope>NUCLEOTIDE SEQUENCE [LARGE SCALE GENOMIC DNA]</scope>
    <source>
        <strain evidence="2 3">3262</strain>
    </source>
</reference>
<keyword evidence="1" id="KW-1277">Toxin-antitoxin system</keyword>
<sequence>MGIEIVWTKKAVQTFSKRIAYLEEHWTEKEIFDFTARVNEYLETLQTQPLMFRKSARIKHTHIGVIIKQVSLVYRIKPKSKTIELITFIDNRQNPKKNKI</sequence>
<organism evidence="2 3">
    <name type="scientific">Mucilaginibacter pocheonensis</name>
    <dbReference type="NCBI Taxonomy" id="398050"/>
    <lineage>
        <taxon>Bacteria</taxon>
        <taxon>Pseudomonadati</taxon>
        <taxon>Bacteroidota</taxon>
        <taxon>Sphingobacteriia</taxon>
        <taxon>Sphingobacteriales</taxon>
        <taxon>Sphingobacteriaceae</taxon>
        <taxon>Mucilaginibacter</taxon>
    </lineage>
</organism>
<comment type="caution">
    <text evidence="2">The sequence shown here is derived from an EMBL/GenBank/DDBJ whole genome shotgun (WGS) entry which is preliminary data.</text>
</comment>
<evidence type="ECO:0000313" key="3">
    <source>
        <dbReference type="Proteomes" id="UP001247620"/>
    </source>
</evidence>
<dbReference type="Proteomes" id="UP001247620">
    <property type="component" value="Unassembled WGS sequence"/>
</dbReference>
<dbReference type="Gene3D" id="3.30.2310.20">
    <property type="entry name" value="RelE-like"/>
    <property type="match status" value="1"/>
</dbReference>
<dbReference type="InterPro" id="IPR035093">
    <property type="entry name" value="RelE/ParE_toxin_dom_sf"/>
</dbReference>
<dbReference type="Pfam" id="PF05016">
    <property type="entry name" value="ParE_toxin"/>
    <property type="match status" value="1"/>
</dbReference>
<proteinExistence type="predicted"/>
<gene>
    <name evidence="2" type="ORF">J2W55_001617</name>
</gene>
<dbReference type="RefSeq" id="WP_310093974.1">
    <property type="nucleotide sequence ID" value="NZ_JAVDUU010000002.1"/>
</dbReference>
<dbReference type="InterPro" id="IPR007712">
    <property type="entry name" value="RelE/ParE_toxin"/>
</dbReference>
<protein>
    <submittedName>
        <fullName evidence="2">Plasmid stabilization system protein ParE</fullName>
    </submittedName>
</protein>
<name>A0ABU1TAB7_9SPHI</name>
<evidence type="ECO:0000256" key="1">
    <source>
        <dbReference type="ARBA" id="ARBA00022649"/>
    </source>
</evidence>
<evidence type="ECO:0000313" key="2">
    <source>
        <dbReference type="EMBL" id="MDR6941775.1"/>
    </source>
</evidence>
<dbReference type="EMBL" id="JAVDUU010000002">
    <property type="protein sequence ID" value="MDR6941775.1"/>
    <property type="molecule type" value="Genomic_DNA"/>
</dbReference>